<sequence length="135" mass="14024">MTPGWKPMDRGSAPAATSLSLPLAAHHLPDGTDLRGQGYSGGGVASCSGWFARRLEWQVDPSCGALGRGPLTSYLPDTEPLGTDRCCRQTDPRAPSGGPGAYDGLFSPTQAGPTLSLCDLRNSIPSHENASSQAQ</sequence>
<accession>A0A7J8BA31</accession>
<evidence type="ECO:0000256" key="1">
    <source>
        <dbReference type="SAM" id="MobiDB-lite"/>
    </source>
</evidence>
<feature type="region of interest" description="Disordered" evidence="1">
    <location>
        <begin position="74"/>
        <end position="135"/>
    </location>
</feature>
<gene>
    <name evidence="2" type="ORF">HJG63_009934</name>
</gene>
<comment type="caution">
    <text evidence="2">The sequence shown here is derived from an EMBL/GenBank/DDBJ whole genome shotgun (WGS) entry which is preliminary data.</text>
</comment>
<reference evidence="2 3" key="1">
    <citation type="journal article" date="2020" name="Nature">
        <title>Six reference-quality genomes reveal evolution of bat adaptations.</title>
        <authorList>
            <person name="Jebb D."/>
            <person name="Huang Z."/>
            <person name="Pippel M."/>
            <person name="Hughes G.M."/>
            <person name="Lavrichenko K."/>
            <person name="Devanna P."/>
            <person name="Winkler S."/>
            <person name="Jermiin L.S."/>
            <person name="Skirmuntt E.C."/>
            <person name="Katzourakis A."/>
            <person name="Burkitt-Gray L."/>
            <person name="Ray D.A."/>
            <person name="Sullivan K.A.M."/>
            <person name="Roscito J.G."/>
            <person name="Kirilenko B.M."/>
            <person name="Davalos L.M."/>
            <person name="Corthals A.P."/>
            <person name="Power M.L."/>
            <person name="Jones G."/>
            <person name="Ransome R.D."/>
            <person name="Dechmann D.K.N."/>
            <person name="Locatelli A.G."/>
            <person name="Puechmaille S.J."/>
            <person name="Fedrigo O."/>
            <person name="Jarvis E.D."/>
            <person name="Hiller M."/>
            <person name="Vernes S.C."/>
            <person name="Myers E.W."/>
            <person name="Teeling E.C."/>
        </authorList>
    </citation>
    <scope>NUCLEOTIDE SEQUENCE [LARGE SCALE GENOMIC DNA]</scope>
    <source>
        <strain evidence="2">MRouAeg1</strain>
        <tissue evidence="2">Muscle</tissue>
    </source>
</reference>
<keyword evidence="3" id="KW-1185">Reference proteome</keyword>
<dbReference type="EMBL" id="JACASE010000018">
    <property type="protein sequence ID" value="KAF6395371.1"/>
    <property type="molecule type" value="Genomic_DNA"/>
</dbReference>
<feature type="compositionally biased region" description="Polar residues" evidence="1">
    <location>
        <begin position="123"/>
        <end position="135"/>
    </location>
</feature>
<protein>
    <submittedName>
        <fullName evidence="2">Uncharacterized protein</fullName>
    </submittedName>
</protein>
<evidence type="ECO:0000313" key="3">
    <source>
        <dbReference type="Proteomes" id="UP000593571"/>
    </source>
</evidence>
<proteinExistence type="predicted"/>
<organism evidence="2 3">
    <name type="scientific">Rousettus aegyptiacus</name>
    <name type="common">Egyptian fruit bat</name>
    <name type="synonym">Pteropus aegyptiacus</name>
    <dbReference type="NCBI Taxonomy" id="9407"/>
    <lineage>
        <taxon>Eukaryota</taxon>
        <taxon>Metazoa</taxon>
        <taxon>Chordata</taxon>
        <taxon>Craniata</taxon>
        <taxon>Vertebrata</taxon>
        <taxon>Euteleostomi</taxon>
        <taxon>Mammalia</taxon>
        <taxon>Eutheria</taxon>
        <taxon>Laurasiatheria</taxon>
        <taxon>Chiroptera</taxon>
        <taxon>Yinpterochiroptera</taxon>
        <taxon>Pteropodoidea</taxon>
        <taxon>Pteropodidae</taxon>
        <taxon>Rousettinae</taxon>
        <taxon>Rousettus</taxon>
    </lineage>
</organism>
<dbReference type="Proteomes" id="UP000593571">
    <property type="component" value="Unassembled WGS sequence"/>
</dbReference>
<name>A0A7J8BA31_ROUAE</name>
<evidence type="ECO:0000313" key="2">
    <source>
        <dbReference type="EMBL" id="KAF6395371.1"/>
    </source>
</evidence>
<dbReference type="AlphaFoldDB" id="A0A7J8BA31"/>